<dbReference type="InterPro" id="IPR018060">
    <property type="entry name" value="HTH_AraC"/>
</dbReference>
<accession>A0ABY4RG13</accession>
<dbReference type="InterPro" id="IPR018062">
    <property type="entry name" value="HTH_AraC-typ_CS"/>
</dbReference>
<gene>
    <name evidence="7" type="primary">btr_4</name>
    <name evidence="7" type="ORF">SK3146_00483</name>
</gene>
<dbReference type="PANTHER" id="PTHR43280:SF28">
    <property type="entry name" value="HTH-TYPE TRANSCRIPTIONAL ACTIVATOR RHAS"/>
    <property type="match status" value="1"/>
</dbReference>
<keyword evidence="1" id="KW-0805">Transcription regulation</keyword>
<evidence type="ECO:0000313" key="7">
    <source>
        <dbReference type="EMBL" id="UQZ81327.1"/>
    </source>
</evidence>
<dbReference type="Gene3D" id="3.40.50.1980">
    <property type="entry name" value="Nitrogenase molybdenum iron protein domain"/>
    <property type="match status" value="2"/>
</dbReference>
<name>A0ABY4RG13_9BACL</name>
<dbReference type="SUPFAM" id="SSF46689">
    <property type="entry name" value="Homeodomain-like"/>
    <property type="match status" value="2"/>
</dbReference>
<keyword evidence="4" id="KW-1133">Transmembrane helix</keyword>
<reference evidence="7" key="1">
    <citation type="submission" date="2018-02" db="EMBL/GenBank/DDBJ databases">
        <authorList>
            <person name="Kim S.-K."/>
            <person name="Jung H.-I."/>
            <person name="Lee S.-W."/>
        </authorList>
    </citation>
    <scope>NUCLEOTIDE SEQUENCE</scope>
    <source>
        <strain evidence="7">SK3146</strain>
    </source>
</reference>
<dbReference type="SMART" id="SM00342">
    <property type="entry name" value="HTH_ARAC"/>
    <property type="match status" value="1"/>
</dbReference>
<evidence type="ECO:0000259" key="5">
    <source>
        <dbReference type="PROSITE" id="PS01124"/>
    </source>
</evidence>
<evidence type="ECO:0000313" key="8">
    <source>
        <dbReference type="Proteomes" id="UP001057134"/>
    </source>
</evidence>
<evidence type="ECO:0000256" key="4">
    <source>
        <dbReference type="SAM" id="Phobius"/>
    </source>
</evidence>
<dbReference type="Proteomes" id="UP001057134">
    <property type="component" value="Chromosome"/>
</dbReference>
<evidence type="ECO:0000256" key="1">
    <source>
        <dbReference type="ARBA" id="ARBA00023015"/>
    </source>
</evidence>
<dbReference type="Pfam" id="PF01497">
    <property type="entry name" value="Peripla_BP_2"/>
    <property type="match status" value="1"/>
</dbReference>
<dbReference type="PROSITE" id="PS50983">
    <property type="entry name" value="FE_B12_PBP"/>
    <property type="match status" value="1"/>
</dbReference>
<dbReference type="PANTHER" id="PTHR43280">
    <property type="entry name" value="ARAC-FAMILY TRANSCRIPTIONAL REGULATOR"/>
    <property type="match status" value="1"/>
</dbReference>
<dbReference type="EMBL" id="CP027059">
    <property type="protein sequence ID" value="UQZ81327.1"/>
    <property type="molecule type" value="Genomic_DNA"/>
</dbReference>
<feature type="transmembrane region" description="Helical" evidence="4">
    <location>
        <begin position="20"/>
        <end position="38"/>
    </location>
</feature>
<dbReference type="Pfam" id="PF12833">
    <property type="entry name" value="HTH_18"/>
    <property type="match status" value="1"/>
</dbReference>
<dbReference type="PROSITE" id="PS01124">
    <property type="entry name" value="HTH_ARAC_FAMILY_2"/>
    <property type="match status" value="1"/>
</dbReference>
<dbReference type="Gene3D" id="1.10.10.60">
    <property type="entry name" value="Homeodomain-like"/>
    <property type="match status" value="2"/>
</dbReference>
<dbReference type="InterPro" id="IPR009057">
    <property type="entry name" value="Homeodomain-like_sf"/>
</dbReference>
<feature type="domain" description="HTH araC/xylS-type" evidence="5">
    <location>
        <begin position="210"/>
        <end position="308"/>
    </location>
</feature>
<reference evidence="7" key="2">
    <citation type="journal article" date="2021" name="J Anim Sci Technol">
        <title>Complete genome sequence of Paenibacillus konkukensis sp. nov. SK3146 as a potential probiotic strain.</title>
        <authorList>
            <person name="Jung H.I."/>
            <person name="Park S."/>
            <person name="Niu K.M."/>
            <person name="Lee S.W."/>
            <person name="Kothari D."/>
            <person name="Yi K.J."/>
            <person name="Kim S.K."/>
        </authorList>
    </citation>
    <scope>NUCLEOTIDE SEQUENCE</scope>
    <source>
        <strain evidence="7">SK3146</strain>
    </source>
</reference>
<keyword evidence="4" id="KW-0472">Membrane</keyword>
<dbReference type="InterPro" id="IPR002491">
    <property type="entry name" value="ABC_transptr_periplasmic_BD"/>
</dbReference>
<evidence type="ECO:0000256" key="3">
    <source>
        <dbReference type="ARBA" id="ARBA00023163"/>
    </source>
</evidence>
<keyword evidence="3" id="KW-0804">Transcription</keyword>
<keyword evidence="8" id="KW-1185">Reference proteome</keyword>
<organism evidence="7 8">
    <name type="scientific">Paenibacillus konkukensis</name>
    <dbReference type="NCBI Taxonomy" id="2020716"/>
    <lineage>
        <taxon>Bacteria</taxon>
        <taxon>Bacillati</taxon>
        <taxon>Bacillota</taxon>
        <taxon>Bacilli</taxon>
        <taxon>Bacillales</taxon>
        <taxon>Paenibacillaceae</taxon>
        <taxon>Paenibacillus</taxon>
    </lineage>
</organism>
<proteinExistence type="predicted"/>
<keyword evidence="4" id="KW-0812">Transmembrane</keyword>
<keyword evidence="2" id="KW-0238">DNA-binding</keyword>
<evidence type="ECO:0000256" key="2">
    <source>
        <dbReference type="ARBA" id="ARBA00023125"/>
    </source>
</evidence>
<dbReference type="SUPFAM" id="SSF53807">
    <property type="entry name" value="Helical backbone' metal receptor"/>
    <property type="match status" value="1"/>
</dbReference>
<dbReference type="PROSITE" id="PS00041">
    <property type="entry name" value="HTH_ARAC_FAMILY_1"/>
    <property type="match status" value="1"/>
</dbReference>
<protein>
    <submittedName>
        <fullName evidence="7">HTH-type transcriptional activator Btr</fullName>
    </submittedName>
</protein>
<feature type="domain" description="Fe/B12 periplasmic-binding" evidence="6">
    <location>
        <begin position="312"/>
        <end position="575"/>
    </location>
</feature>
<sequence length="576" mass="65764">MAVLGEVNVDQGSTFRTFSYIIMIIIINIIGEGVCCRLNKLDQLRFELQEAERRQQGEGELLPAERTAALSLILLQHGCAIVRTGDEAIRLNPSEAYICVHTPGQAIAFGSDSASDKPPAVYLFHFDMFARHESGWRRLDPASEDTAWLAGRYSPDNDPSAARLAAETEAYWRSADPLERMTAQSAFLMLLCRLLQSRREEGERPEDAIARTKAYIDSRCQEPLKVGQLARMSGFNPHYYLHLFKKQYGTSPIEYMTGKRMERAKALLLEPGESIREVARAAGYKDEFYFSRLFKRKTGMAPSVYIRSRRHKIVSYSYAVTGQLLALQIIPYGAPRDWQRSAHYMSRYGRDIPLHLQAADTPRYWEENRNALRNSRPEAIVAVNWPDVADREEMDGIAPALYVPWREASWREHLQLTGEFLNRSKEAGQWLRQYEELTERAGVRIRRRLGEETVMMLYFNGPKAYICGRHRTGSVLYDDLHIKPPEPVRQIFAYQAAEPGDLLLYDPDHMICIVNRATTAPADMASWSEAAAWRALKAVRSGCVYQVGMDPWLEYSASGHQRIVEEALKLFAQDRP</sequence>
<evidence type="ECO:0000259" key="6">
    <source>
        <dbReference type="PROSITE" id="PS50983"/>
    </source>
</evidence>